<dbReference type="GO" id="GO:0016020">
    <property type="term" value="C:membrane"/>
    <property type="evidence" value="ECO:0007669"/>
    <property type="project" value="UniProtKB-SubCell"/>
</dbReference>
<feature type="transmembrane region" description="Helical" evidence="7">
    <location>
        <begin position="155"/>
        <end position="176"/>
    </location>
</feature>
<feature type="transmembrane region" description="Helical" evidence="7">
    <location>
        <begin position="285"/>
        <end position="304"/>
    </location>
</feature>
<gene>
    <name evidence="9" type="ORF">QE152_g36068</name>
</gene>
<evidence type="ECO:0000256" key="3">
    <source>
        <dbReference type="ARBA" id="ARBA00022692"/>
    </source>
</evidence>
<dbReference type="AlphaFoldDB" id="A0AAW1IE57"/>
<dbReference type="InterPro" id="IPR051843">
    <property type="entry name" value="CPA1_transporter"/>
</dbReference>
<protein>
    <submittedName>
        <fullName evidence="9">Sodium/hydrogen exchanger family</fullName>
    </submittedName>
</protein>
<feature type="domain" description="Cation/H+ exchanger transmembrane" evidence="8">
    <location>
        <begin position="81"/>
        <end position="452"/>
    </location>
</feature>
<dbReference type="PANTHER" id="PTHR31102:SF21">
    <property type="entry name" value="NA[+]_H[+] HYDROGEN ANTIPORTER 2, ISOFORM B"/>
    <property type="match status" value="1"/>
</dbReference>
<reference evidence="9 10" key="1">
    <citation type="journal article" date="2024" name="BMC Genomics">
        <title>De novo assembly and annotation of Popillia japonica's genome with initial clues to its potential as an invasive pest.</title>
        <authorList>
            <person name="Cucini C."/>
            <person name="Boschi S."/>
            <person name="Funari R."/>
            <person name="Cardaioli E."/>
            <person name="Iannotti N."/>
            <person name="Marturano G."/>
            <person name="Paoli F."/>
            <person name="Bruttini M."/>
            <person name="Carapelli A."/>
            <person name="Frati F."/>
            <person name="Nardi F."/>
        </authorList>
    </citation>
    <scope>NUCLEOTIDE SEQUENCE [LARGE SCALE GENOMIC DNA]</scope>
    <source>
        <strain evidence="9">DMR45628</strain>
    </source>
</reference>
<dbReference type="InterPro" id="IPR038770">
    <property type="entry name" value="Na+/solute_symporter_sf"/>
</dbReference>
<feature type="transmembrane region" description="Helical" evidence="7">
    <location>
        <begin position="257"/>
        <end position="278"/>
    </location>
</feature>
<evidence type="ECO:0000256" key="6">
    <source>
        <dbReference type="SAM" id="MobiDB-lite"/>
    </source>
</evidence>
<evidence type="ECO:0000256" key="1">
    <source>
        <dbReference type="ARBA" id="ARBA00004141"/>
    </source>
</evidence>
<keyword evidence="4 7" id="KW-1133">Transmembrane helix</keyword>
<evidence type="ECO:0000256" key="7">
    <source>
        <dbReference type="SAM" id="Phobius"/>
    </source>
</evidence>
<feature type="transmembrane region" description="Helical" evidence="7">
    <location>
        <begin position="310"/>
        <end position="329"/>
    </location>
</feature>
<feature type="transmembrane region" description="Helical" evidence="7">
    <location>
        <begin position="69"/>
        <end position="88"/>
    </location>
</feature>
<dbReference type="Pfam" id="PF00999">
    <property type="entry name" value="Na_H_Exchanger"/>
    <property type="match status" value="1"/>
</dbReference>
<keyword evidence="3 7" id="KW-0812">Transmembrane</keyword>
<evidence type="ECO:0000256" key="5">
    <source>
        <dbReference type="ARBA" id="ARBA00023136"/>
    </source>
</evidence>
<feature type="transmembrane region" description="Helical" evidence="7">
    <location>
        <begin position="439"/>
        <end position="464"/>
    </location>
</feature>
<dbReference type="Proteomes" id="UP001458880">
    <property type="component" value="Unassembled WGS sequence"/>
</dbReference>
<evidence type="ECO:0000313" key="9">
    <source>
        <dbReference type="EMBL" id="KAK9687710.1"/>
    </source>
</evidence>
<dbReference type="GO" id="GO:1902600">
    <property type="term" value="P:proton transmembrane transport"/>
    <property type="evidence" value="ECO:0007669"/>
    <property type="project" value="InterPro"/>
</dbReference>
<comment type="similarity">
    <text evidence="2">Belongs to the monovalent cation:proton antiporter 1 (CPA1) transporter (TC 2.A.36) family.</text>
</comment>
<dbReference type="GO" id="GO:0015297">
    <property type="term" value="F:antiporter activity"/>
    <property type="evidence" value="ECO:0007669"/>
    <property type="project" value="InterPro"/>
</dbReference>
<keyword evidence="10" id="KW-1185">Reference proteome</keyword>
<evidence type="ECO:0000313" key="10">
    <source>
        <dbReference type="Proteomes" id="UP001458880"/>
    </source>
</evidence>
<evidence type="ECO:0000259" key="8">
    <source>
        <dbReference type="Pfam" id="PF00999"/>
    </source>
</evidence>
<evidence type="ECO:0000256" key="4">
    <source>
        <dbReference type="ARBA" id="ARBA00022989"/>
    </source>
</evidence>
<name>A0AAW1IE57_POPJA</name>
<organism evidence="9 10">
    <name type="scientific">Popillia japonica</name>
    <name type="common">Japanese beetle</name>
    <dbReference type="NCBI Taxonomy" id="7064"/>
    <lineage>
        <taxon>Eukaryota</taxon>
        <taxon>Metazoa</taxon>
        <taxon>Ecdysozoa</taxon>
        <taxon>Arthropoda</taxon>
        <taxon>Hexapoda</taxon>
        <taxon>Insecta</taxon>
        <taxon>Pterygota</taxon>
        <taxon>Neoptera</taxon>
        <taxon>Endopterygota</taxon>
        <taxon>Coleoptera</taxon>
        <taxon>Polyphaga</taxon>
        <taxon>Scarabaeiformia</taxon>
        <taxon>Scarabaeidae</taxon>
        <taxon>Rutelinae</taxon>
        <taxon>Popillia</taxon>
    </lineage>
</organism>
<accession>A0AAW1IE57</accession>
<feature type="transmembrane region" description="Helical" evidence="7">
    <location>
        <begin position="374"/>
        <end position="394"/>
    </location>
</feature>
<feature type="region of interest" description="Disordered" evidence="6">
    <location>
        <begin position="1"/>
        <end position="20"/>
    </location>
</feature>
<feature type="transmembrane region" description="Helical" evidence="7">
    <location>
        <begin position="44"/>
        <end position="63"/>
    </location>
</feature>
<comment type="subcellular location">
    <subcellularLocation>
        <location evidence="1">Membrane</location>
        <topology evidence="1">Multi-pass membrane protein</topology>
    </subcellularLocation>
</comment>
<feature type="transmembrane region" description="Helical" evidence="7">
    <location>
        <begin position="126"/>
        <end position="143"/>
    </location>
</feature>
<comment type="caution">
    <text evidence="9">The sequence shown here is derived from an EMBL/GenBank/DDBJ whole genome shotgun (WGS) entry which is preliminary data.</text>
</comment>
<feature type="transmembrane region" description="Helical" evidence="7">
    <location>
        <begin position="406"/>
        <end position="427"/>
    </location>
</feature>
<feature type="transmembrane region" description="Helical" evidence="7">
    <location>
        <begin position="182"/>
        <end position="205"/>
    </location>
</feature>
<feature type="transmembrane region" description="Helical" evidence="7">
    <location>
        <begin position="350"/>
        <end position="368"/>
    </location>
</feature>
<dbReference type="InterPro" id="IPR006153">
    <property type="entry name" value="Cation/H_exchanger_TM"/>
</dbReference>
<evidence type="ECO:0000256" key="2">
    <source>
        <dbReference type="ARBA" id="ARBA00007367"/>
    </source>
</evidence>
<dbReference type="Gene3D" id="1.20.1530.20">
    <property type="match status" value="1"/>
</dbReference>
<dbReference type="PANTHER" id="PTHR31102">
    <property type="match status" value="1"/>
</dbReference>
<proteinExistence type="inferred from homology"/>
<feature type="transmembrane region" description="Helical" evidence="7">
    <location>
        <begin position="217"/>
        <end position="245"/>
    </location>
</feature>
<sequence>MTSLPLDDATPINEGQTKGNPATIFSRKGKYLAKSRSFFRHQSNTLTLVLLLLCCWAIGYALFGEVVGIHSQMFSLVVLFITAKIAGYLTSLLKLPPMVGMLLMGVLLRNVGFLNIDGNYRKFTAVLRQLALVNIMLPAGLGLDSAALKKMIWMILNLAIVPVAAEVIGITVASYLLLGFPWLWGILLGLLLAAVSPAVIIPCLFELQDMGYGVNKGIHTLVIAASTINDIICIALFGIMIGLIFSSGSLTMQILQGPIVIAMGFAYGVVWGIVCQILPNLSDNYLITLRTLLLGLGCVVAALGSDALGYGGAGPLGCIVAAFVASLGWRKQGWGTSNPVRMNFALLWKFFEPISFGLIGMEVNLSILEATTVGWAMIIMIVPLLLRIAVSFLSTYWSNFNFKENVFIAISWVPKATVQAALGPLALDKARELNDETLINYASVVVVVAVLSIIVTSPIGAVLIMQLGPKFLHRTLPNSSNL</sequence>
<keyword evidence="5 7" id="KW-0472">Membrane</keyword>
<dbReference type="EMBL" id="JASPKY010000628">
    <property type="protein sequence ID" value="KAK9687710.1"/>
    <property type="molecule type" value="Genomic_DNA"/>
</dbReference>